<feature type="domain" description="FAD dependent oxidoreductase" evidence="2">
    <location>
        <begin position="11"/>
        <end position="359"/>
    </location>
</feature>
<proteinExistence type="predicted"/>
<keyword evidence="4" id="KW-1185">Reference proteome</keyword>
<evidence type="ECO:0000256" key="1">
    <source>
        <dbReference type="ARBA" id="ARBA00023002"/>
    </source>
</evidence>
<dbReference type="AlphaFoldDB" id="A0A4V2YQC3"/>
<dbReference type="Pfam" id="PF01266">
    <property type="entry name" value="DAO"/>
    <property type="match status" value="1"/>
</dbReference>
<dbReference type="PANTHER" id="PTHR13847:SF289">
    <property type="entry name" value="GLYCINE OXIDASE"/>
    <property type="match status" value="1"/>
</dbReference>
<organism evidence="3 4">
    <name type="scientific">Kribbella antibiotica</name>
    <dbReference type="NCBI Taxonomy" id="190195"/>
    <lineage>
        <taxon>Bacteria</taxon>
        <taxon>Bacillati</taxon>
        <taxon>Actinomycetota</taxon>
        <taxon>Actinomycetes</taxon>
        <taxon>Propionibacteriales</taxon>
        <taxon>Kribbellaceae</taxon>
        <taxon>Kribbella</taxon>
    </lineage>
</organism>
<comment type="caution">
    <text evidence="3">The sequence shown here is derived from an EMBL/GenBank/DDBJ whole genome shotgun (WGS) entry which is preliminary data.</text>
</comment>
<gene>
    <name evidence="3" type="ORF">E1263_06775</name>
</gene>
<dbReference type="EMBL" id="SMKX01000013">
    <property type="protein sequence ID" value="TDD61587.1"/>
    <property type="molecule type" value="Genomic_DNA"/>
</dbReference>
<dbReference type="Proteomes" id="UP000295124">
    <property type="component" value="Unassembled WGS sequence"/>
</dbReference>
<dbReference type="Gene3D" id="3.30.9.10">
    <property type="entry name" value="D-Amino Acid Oxidase, subunit A, domain 2"/>
    <property type="match status" value="1"/>
</dbReference>
<accession>A0A4V2YQC3</accession>
<dbReference type="GO" id="GO:0005737">
    <property type="term" value="C:cytoplasm"/>
    <property type="evidence" value="ECO:0007669"/>
    <property type="project" value="TreeGrafter"/>
</dbReference>
<dbReference type="OrthoDB" id="9778740at2"/>
<keyword evidence="1" id="KW-0560">Oxidoreductase</keyword>
<reference evidence="3 4" key="1">
    <citation type="submission" date="2019-03" db="EMBL/GenBank/DDBJ databases">
        <title>Draft genome sequences of novel Actinobacteria.</title>
        <authorList>
            <person name="Sahin N."/>
            <person name="Ay H."/>
            <person name="Saygin H."/>
        </authorList>
    </citation>
    <scope>NUCLEOTIDE SEQUENCE [LARGE SCALE GENOMIC DNA]</scope>
    <source>
        <strain evidence="3 4">JCM 13523</strain>
    </source>
</reference>
<evidence type="ECO:0000313" key="4">
    <source>
        <dbReference type="Proteomes" id="UP000295124"/>
    </source>
</evidence>
<sequence>MAEKEITMAYDVVVVGNGPFGLSLGVALARRGSRVAVVGTPWTPPAAALLETFGDVTPRLLDSEHGRIRLDWTVQAAKLWPDWLAGLEADVLTADGTLVVLNTMGLPEVDTANFGAIRTALEQYDEPFEAVDPDEFEWLDPEPVARPLRALYLPTEHAVDATGLQAGLVRAFQAAGGELVAEGVVRLVRAGRVDGVVLESGTVLNAAAVVLADDVHAAALLPGEAETPRIVSSSVVSALVDTDDGTIPPYVVRTPQRAFAAATYAVPHRSGQVQLGATEVVAGSAPDAPPVADVMHVLNAAARQIRRDLGEGSISTLQLAGQPVAVDGMPLVGETAVEGLWLLTGPNLTLAPLLAEELATAVLGGEPALDLTPFQPTRSPIDALTRSGIVAATVTHLLAGGYETNWIAPVEWPALLEATVVTELHRRPPAITGELEVRLR</sequence>
<dbReference type="InterPro" id="IPR006076">
    <property type="entry name" value="FAD-dep_OxRdtase"/>
</dbReference>
<evidence type="ECO:0000313" key="3">
    <source>
        <dbReference type="EMBL" id="TDD61587.1"/>
    </source>
</evidence>
<protein>
    <submittedName>
        <fullName evidence="3">FAD-binding oxidoreductase</fullName>
    </submittedName>
</protein>
<name>A0A4V2YQC3_9ACTN</name>
<dbReference type="InterPro" id="IPR036188">
    <property type="entry name" value="FAD/NAD-bd_sf"/>
</dbReference>
<dbReference type="PANTHER" id="PTHR13847">
    <property type="entry name" value="SARCOSINE DEHYDROGENASE-RELATED"/>
    <property type="match status" value="1"/>
</dbReference>
<dbReference type="Gene3D" id="3.50.50.60">
    <property type="entry name" value="FAD/NAD(P)-binding domain"/>
    <property type="match status" value="1"/>
</dbReference>
<evidence type="ECO:0000259" key="2">
    <source>
        <dbReference type="Pfam" id="PF01266"/>
    </source>
</evidence>
<dbReference type="SUPFAM" id="SSF51905">
    <property type="entry name" value="FAD/NAD(P)-binding domain"/>
    <property type="match status" value="1"/>
</dbReference>
<dbReference type="GO" id="GO:0016491">
    <property type="term" value="F:oxidoreductase activity"/>
    <property type="evidence" value="ECO:0007669"/>
    <property type="project" value="UniProtKB-KW"/>
</dbReference>